<dbReference type="Gene3D" id="3.90.420.10">
    <property type="entry name" value="Oxidoreductase, molybdopterin-binding domain"/>
    <property type="match status" value="1"/>
</dbReference>
<reference evidence="3 4" key="1">
    <citation type="submission" date="2018-06" db="EMBL/GenBank/DDBJ databases">
        <title>Genomic Encyclopedia of Archaeal and Bacterial Type Strains, Phase II (KMG-II): from individual species to whole genera.</title>
        <authorList>
            <person name="Goeker M."/>
        </authorList>
    </citation>
    <scope>NUCLEOTIDE SEQUENCE [LARGE SCALE GENOMIC DNA]</scope>
    <source>
        <strain evidence="3 4">DSM 23241</strain>
    </source>
</reference>
<evidence type="ECO:0000313" key="3">
    <source>
        <dbReference type="EMBL" id="PZX62925.1"/>
    </source>
</evidence>
<comment type="caution">
    <text evidence="3">The sequence shown here is derived from an EMBL/GenBank/DDBJ whole genome shotgun (WGS) entry which is preliminary data.</text>
</comment>
<dbReference type="InterPro" id="IPR036374">
    <property type="entry name" value="OxRdtase_Mopterin-bd_sf"/>
</dbReference>
<keyword evidence="1" id="KW-0732">Signal</keyword>
<dbReference type="RefSeq" id="WP_111295062.1">
    <property type="nucleotide sequence ID" value="NZ_QKZV01000004.1"/>
</dbReference>
<organism evidence="3 4">
    <name type="scientific">Hydrotalea sandarakina</name>
    <dbReference type="NCBI Taxonomy" id="1004304"/>
    <lineage>
        <taxon>Bacteria</taxon>
        <taxon>Pseudomonadati</taxon>
        <taxon>Bacteroidota</taxon>
        <taxon>Chitinophagia</taxon>
        <taxon>Chitinophagales</taxon>
        <taxon>Chitinophagaceae</taxon>
        <taxon>Hydrotalea</taxon>
    </lineage>
</organism>
<dbReference type="Pfam" id="PF00174">
    <property type="entry name" value="Oxidored_molyb"/>
    <property type="match status" value="1"/>
</dbReference>
<dbReference type="Proteomes" id="UP000249720">
    <property type="component" value="Unassembled WGS sequence"/>
</dbReference>
<accession>A0A2W7SJ55</accession>
<name>A0A2W7SJ55_9BACT</name>
<evidence type="ECO:0000259" key="2">
    <source>
        <dbReference type="Pfam" id="PF00174"/>
    </source>
</evidence>
<evidence type="ECO:0000256" key="1">
    <source>
        <dbReference type="SAM" id="SignalP"/>
    </source>
</evidence>
<sequence length="173" mass="19496">MKYLLLFLTVMISLQVSAQKAVTPTQQFTIQGKVKQPIIITLTDLEKYPTVNIPDVVITNYLGEARGKLTHLKGILLKDVLQKAELIEANPKLFSTFYYVLTAADGYSVVYSWNELLNSPVGEHTFIITAKNDESLKTMNDGILVLTPIDFVTGRRHVKWLKTIEVKQATIDQ</sequence>
<dbReference type="EMBL" id="QKZV01000004">
    <property type="protein sequence ID" value="PZX62925.1"/>
    <property type="molecule type" value="Genomic_DNA"/>
</dbReference>
<dbReference type="InterPro" id="IPR000572">
    <property type="entry name" value="OxRdtase_Mopterin-bd_dom"/>
</dbReference>
<dbReference type="OrthoDB" id="5366082at2"/>
<dbReference type="SUPFAM" id="SSF56524">
    <property type="entry name" value="Oxidoreductase molybdopterin-binding domain"/>
    <property type="match status" value="1"/>
</dbReference>
<feature type="signal peptide" evidence="1">
    <location>
        <begin position="1"/>
        <end position="18"/>
    </location>
</feature>
<gene>
    <name evidence="3" type="ORF">LX80_01620</name>
</gene>
<proteinExistence type="predicted"/>
<feature type="chain" id="PRO_5016006389" evidence="1">
    <location>
        <begin position="19"/>
        <end position="173"/>
    </location>
</feature>
<protein>
    <submittedName>
        <fullName evidence="3">Molybdopterin-dependent oxidoreductase-like protein</fullName>
    </submittedName>
</protein>
<evidence type="ECO:0000313" key="4">
    <source>
        <dbReference type="Proteomes" id="UP000249720"/>
    </source>
</evidence>
<dbReference type="AlphaFoldDB" id="A0A2W7SJ55"/>
<keyword evidence="4" id="KW-1185">Reference proteome</keyword>
<feature type="domain" description="Oxidoreductase molybdopterin-binding" evidence="2">
    <location>
        <begin position="25"/>
        <end position="169"/>
    </location>
</feature>